<dbReference type="InterPro" id="IPR013108">
    <property type="entry name" value="Amidohydro_3"/>
</dbReference>
<dbReference type="Pfam" id="PF07969">
    <property type="entry name" value="Amidohydro_3"/>
    <property type="match status" value="1"/>
</dbReference>
<evidence type="ECO:0000259" key="2">
    <source>
        <dbReference type="Pfam" id="PF07969"/>
    </source>
</evidence>
<evidence type="ECO:0000313" key="4">
    <source>
        <dbReference type="Proteomes" id="UP001501326"/>
    </source>
</evidence>
<name>A0ABN3UDG2_9MICO</name>
<keyword evidence="4" id="KW-1185">Reference proteome</keyword>
<dbReference type="EMBL" id="BAAARN010000001">
    <property type="protein sequence ID" value="GAA2730730.1"/>
    <property type="molecule type" value="Genomic_DNA"/>
</dbReference>
<protein>
    <submittedName>
        <fullName evidence="3">Amidohydrolase</fullName>
    </submittedName>
</protein>
<dbReference type="PANTHER" id="PTHR22642">
    <property type="entry name" value="IMIDAZOLONEPROPIONASE"/>
    <property type="match status" value="1"/>
</dbReference>
<dbReference type="RefSeq" id="WP_344189538.1">
    <property type="nucleotide sequence ID" value="NZ_BAAARN010000001.1"/>
</dbReference>
<evidence type="ECO:0000256" key="1">
    <source>
        <dbReference type="SAM" id="MobiDB-lite"/>
    </source>
</evidence>
<feature type="domain" description="Amidohydrolase 3" evidence="2">
    <location>
        <begin position="48"/>
        <end position="535"/>
    </location>
</feature>
<feature type="region of interest" description="Disordered" evidence="1">
    <location>
        <begin position="497"/>
        <end position="518"/>
    </location>
</feature>
<dbReference type="SUPFAM" id="SSF51556">
    <property type="entry name" value="Metallo-dependent hydrolases"/>
    <property type="match status" value="1"/>
</dbReference>
<dbReference type="Gene3D" id="2.30.40.10">
    <property type="entry name" value="Urease, subunit C, domain 1"/>
    <property type="match status" value="1"/>
</dbReference>
<sequence>MSTLYRGGFVYSPIDPFANAMVVDDATGTIAWIGGDDASAVHGDAVDRVVELDGALVTPAFVDSHAHLSQTGAGLRGVDLGTTRSVAEALSRIEDAARRQQGRPVYAPNWDQGRWAERRAVTGAELDRATYGGAVYSPRIDGHSAVISSSLAAASGARDLPGWEGDGLVTREAHHAARVAFADAVTPAQRRADIDLALQTAAAAGIGLVQENGGPVLSSADDFADVLAAGERGDGPQTLGYWAELVADEQQARDLATLHGAHGLAGDLNIDGSIGSRTAHLRSDYTDLAGHTGNAYLSVAQVRDHVAACSLAGLQAGFHVIGDAGVDTVVEGFEAAAELVGAPVVARSRHRLEHLEMVDPAQIARLVRLGVGASVQPAFDAFWGGTDAMYAARLGADRVVGDAPMNPFASMLAAGMTVAFGSDSPVTPFAPWEAVRACIAHHDERQRISARSAFLAHTRGGWRAAGFDDRGYLDLGLPATFAIWKVGDLVVQAPDDRIQTWSTDPRSGTPGLPDLSPGEAAPQCLRTVVRGRTVFDAGAFPA</sequence>
<dbReference type="Proteomes" id="UP001501326">
    <property type="component" value="Unassembled WGS sequence"/>
</dbReference>
<dbReference type="InterPro" id="IPR011059">
    <property type="entry name" value="Metal-dep_hydrolase_composite"/>
</dbReference>
<gene>
    <name evidence="3" type="ORF">GCM10009867_02810</name>
</gene>
<accession>A0ABN3UDG2</accession>
<reference evidence="3 4" key="1">
    <citation type="journal article" date="2019" name="Int. J. Syst. Evol. Microbiol.">
        <title>The Global Catalogue of Microorganisms (GCM) 10K type strain sequencing project: providing services to taxonomists for standard genome sequencing and annotation.</title>
        <authorList>
            <consortium name="The Broad Institute Genomics Platform"/>
            <consortium name="The Broad Institute Genome Sequencing Center for Infectious Disease"/>
            <person name="Wu L."/>
            <person name="Ma J."/>
        </authorList>
    </citation>
    <scope>NUCLEOTIDE SEQUENCE [LARGE SCALE GENOMIC DNA]</scope>
    <source>
        <strain evidence="3 4">JCM 16378</strain>
    </source>
</reference>
<dbReference type="Gene3D" id="3.10.310.70">
    <property type="match status" value="1"/>
</dbReference>
<organism evidence="3 4">
    <name type="scientific">Pedococcus aerophilus</name>
    <dbReference type="NCBI Taxonomy" id="436356"/>
    <lineage>
        <taxon>Bacteria</taxon>
        <taxon>Bacillati</taxon>
        <taxon>Actinomycetota</taxon>
        <taxon>Actinomycetes</taxon>
        <taxon>Micrococcales</taxon>
        <taxon>Intrasporangiaceae</taxon>
        <taxon>Pedococcus</taxon>
    </lineage>
</organism>
<dbReference type="InterPro" id="IPR032466">
    <property type="entry name" value="Metal_Hydrolase"/>
</dbReference>
<dbReference type="Gene3D" id="3.20.20.140">
    <property type="entry name" value="Metal-dependent hydrolases"/>
    <property type="match status" value="1"/>
</dbReference>
<evidence type="ECO:0000313" key="3">
    <source>
        <dbReference type="EMBL" id="GAA2730730.1"/>
    </source>
</evidence>
<dbReference type="SUPFAM" id="SSF51338">
    <property type="entry name" value="Composite domain of metallo-dependent hydrolases"/>
    <property type="match status" value="1"/>
</dbReference>
<proteinExistence type="predicted"/>
<dbReference type="PANTHER" id="PTHR22642:SF2">
    <property type="entry name" value="PROTEIN LONG AFTER FAR-RED 3"/>
    <property type="match status" value="1"/>
</dbReference>
<comment type="caution">
    <text evidence="3">The sequence shown here is derived from an EMBL/GenBank/DDBJ whole genome shotgun (WGS) entry which is preliminary data.</text>
</comment>